<protein>
    <submittedName>
        <fullName evidence="1">Uncharacterized protein</fullName>
    </submittedName>
</protein>
<comment type="caution">
    <text evidence="1">The sequence shown here is derived from an EMBL/GenBank/DDBJ whole genome shotgun (WGS) entry which is preliminary data.</text>
</comment>
<reference evidence="1 2" key="1">
    <citation type="submission" date="2024-08" db="EMBL/GenBank/DDBJ databases">
        <title>Gnathostoma spinigerum genome.</title>
        <authorList>
            <person name="Gonzalez-Bertolin B."/>
            <person name="Monzon S."/>
            <person name="Zaballos A."/>
            <person name="Jimenez P."/>
            <person name="Dekumyoy P."/>
            <person name="Varona S."/>
            <person name="Cuesta I."/>
            <person name="Sumanam S."/>
            <person name="Adisakwattana P."/>
            <person name="Gasser R.B."/>
            <person name="Hernandez-Gonzalez A."/>
            <person name="Young N.D."/>
            <person name="Perteguer M.J."/>
        </authorList>
    </citation>
    <scope>NUCLEOTIDE SEQUENCE [LARGE SCALE GENOMIC DNA]</scope>
    <source>
        <strain evidence="1">AL3</strain>
        <tissue evidence="1">Liver</tissue>
    </source>
</reference>
<evidence type="ECO:0000313" key="1">
    <source>
        <dbReference type="EMBL" id="MFH4982373.1"/>
    </source>
</evidence>
<organism evidence="1 2">
    <name type="scientific">Gnathostoma spinigerum</name>
    <dbReference type="NCBI Taxonomy" id="75299"/>
    <lineage>
        <taxon>Eukaryota</taxon>
        <taxon>Metazoa</taxon>
        <taxon>Ecdysozoa</taxon>
        <taxon>Nematoda</taxon>
        <taxon>Chromadorea</taxon>
        <taxon>Rhabditida</taxon>
        <taxon>Spirurina</taxon>
        <taxon>Gnathostomatomorpha</taxon>
        <taxon>Gnathostomatoidea</taxon>
        <taxon>Gnathostomatidae</taxon>
        <taxon>Gnathostoma</taxon>
    </lineage>
</organism>
<dbReference type="EMBL" id="JBGFUD010009125">
    <property type="protein sequence ID" value="MFH4982373.1"/>
    <property type="molecule type" value="Genomic_DNA"/>
</dbReference>
<evidence type="ECO:0000313" key="2">
    <source>
        <dbReference type="Proteomes" id="UP001608902"/>
    </source>
</evidence>
<gene>
    <name evidence="1" type="ORF">AB6A40_009082</name>
</gene>
<proteinExistence type="predicted"/>
<sequence>MPNQFSLEASLYRMVGKRGNLEIVEKVAALFTECVFAGKEAWHKNWATMELIRPGVNETVAKTQESGLAGHLLASYQRNRKTSVSRSRKCKKCSIDAKQLHDVVRCIQRVWFDLSRSVTIYQIGLVLSDRSGPPENFCRTSSSSSAVTV</sequence>
<name>A0ABD6EQZ8_9BILA</name>
<keyword evidence="2" id="KW-1185">Reference proteome</keyword>
<dbReference type="AlphaFoldDB" id="A0ABD6EQZ8"/>
<dbReference type="Proteomes" id="UP001608902">
    <property type="component" value="Unassembled WGS sequence"/>
</dbReference>
<accession>A0ABD6EQZ8</accession>